<keyword evidence="4" id="KW-0472">Membrane</keyword>
<accession>A0A160T2M1</accession>
<keyword evidence="7" id="KW-1185">Reference proteome</keyword>
<evidence type="ECO:0000256" key="1">
    <source>
        <dbReference type="ARBA" id="ARBA00006739"/>
    </source>
</evidence>
<name>A0A160T2M1_9CHLR</name>
<proteinExistence type="inferred from homology"/>
<evidence type="ECO:0000256" key="2">
    <source>
        <dbReference type="ARBA" id="ARBA00022676"/>
    </source>
</evidence>
<evidence type="ECO:0000259" key="5">
    <source>
        <dbReference type="Pfam" id="PF00535"/>
    </source>
</evidence>
<organism evidence="6 7">
    <name type="scientific">Candidatus Promineifilum breve</name>
    <dbReference type="NCBI Taxonomy" id="1806508"/>
    <lineage>
        <taxon>Bacteria</taxon>
        <taxon>Bacillati</taxon>
        <taxon>Chloroflexota</taxon>
        <taxon>Ardenticatenia</taxon>
        <taxon>Candidatus Promineifilales</taxon>
        <taxon>Candidatus Promineifilaceae</taxon>
        <taxon>Candidatus Promineifilum</taxon>
    </lineage>
</organism>
<evidence type="ECO:0000313" key="6">
    <source>
        <dbReference type="EMBL" id="CUS04186.2"/>
    </source>
</evidence>
<dbReference type="SUPFAM" id="SSF53448">
    <property type="entry name" value="Nucleotide-diphospho-sugar transferases"/>
    <property type="match status" value="1"/>
</dbReference>
<dbReference type="InterPro" id="IPR001173">
    <property type="entry name" value="Glyco_trans_2-like"/>
</dbReference>
<dbReference type="Gene3D" id="3.90.550.10">
    <property type="entry name" value="Spore Coat Polysaccharide Biosynthesis Protein SpsA, Chain A"/>
    <property type="match status" value="1"/>
</dbReference>
<sequence>MYTRSMENLPPVTVIMPVRNEAAYIERSLGAVLAQDYPSDCLEILVVDGLSADGTREYVRAQQAAHPRLRLLDNPAGIVPPGLNIGIAQATGDIIVRVDGHCEIAPDYVRQCVRHLLEDDVEAVGGPIETIGETDEAQAIALAMSSWFGVGGSAFRTVKDRPLLVETVAFPAYARQTLQRLGPFDEEMVRNQDDEYNYRLSKGGGRILLSPDVRSRYYSRGTLRSLWRQYYQYGFWKVRVMQKHPRQMRARQFAPPAFVAALLGSAAVGLVWRPFRWLLGLIVALYALADVAASLSLGRAHGREYIPRLLIIHPILHLSYGWGFLVGLARAGFRFVAALAGRAGNRDSKPSINHHVR</sequence>
<evidence type="ECO:0000313" key="7">
    <source>
        <dbReference type="Proteomes" id="UP000215027"/>
    </source>
</evidence>
<dbReference type="AlphaFoldDB" id="A0A160T2M1"/>
<dbReference type="EMBL" id="LN890655">
    <property type="protein sequence ID" value="CUS04186.2"/>
    <property type="molecule type" value="Genomic_DNA"/>
</dbReference>
<dbReference type="GO" id="GO:0016757">
    <property type="term" value="F:glycosyltransferase activity"/>
    <property type="evidence" value="ECO:0007669"/>
    <property type="project" value="UniProtKB-KW"/>
</dbReference>
<dbReference type="InterPro" id="IPR029044">
    <property type="entry name" value="Nucleotide-diphossugar_trans"/>
</dbReference>
<gene>
    <name evidence="6" type="ORF">CFX0092_A2308</name>
</gene>
<keyword evidence="4" id="KW-1133">Transmembrane helix</keyword>
<dbReference type="PANTHER" id="PTHR43630:SF1">
    <property type="entry name" value="POLY-BETA-1,6-N-ACETYL-D-GLUCOSAMINE SYNTHASE"/>
    <property type="match status" value="1"/>
</dbReference>
<evidence type="ECO:0000256" key="3">
    <source>
        <dbReference type="ARBA" id="ARBA00022679"/>
    </source>
</evidence>
<evidence type="ECO:0000256" key="4">
    <source>
        <dbReference type="SAM" id="Phobius"/>
    </source>
</evidence>
<feature type="transmembrane region" description="Helical" evidence="4">
    <location>
        <begin position="309"/>
        <end position="329"/>
    </location>
</feature>
<dbReference type="KEGG" id="pbf:CFX0092_A2308"/>
<feature type="transmembrane region" description="Helical" evidence="4">
    <location>
        <begin position="253"/>
        <end position="272"/>
    </location>
</feature>
<feature type="domain" description="Glycosyltransferase 2-like" evidence="5">
    <location>
        <begin position="13"/>
        <end position="155"/>
    </location>
</feature>
<reference evidence="6" key="1">
    <citation type="submission" date="2016-01" db="EMBL/GenBank/DDBJ databases">
        <authorList>
            <person name="Mcilroy J.S."/>
            <person name="Karst M S."/>
            <person name="Albertsen M."/>
        </authorList>
    </citation>
    <scope>NUCLEOTIDE SEQUENCE</scope>
    <source>
        <strain evidence="6">Cfx-K</strain>
    </source>
</reference>
<dbReference type="PANTHER" id="PTHR43630">
    <property type="entry name" value="POLY-BETA-1,6-N-ACETYL-D-GLUCOSAMINE SYNTHASE"/>
    <property type="match status" value="1"/>
</dbReference>
<keyword evidence="4" id="KW-0812">Transmembrane</keyword>
<comment type="similarity">
    <text evidence="1">Belongs to the glycosyltransferase 2 family.</text>
</comment>
<keyword evidence="3 6" id="KW-0808">Transferase</keyword>
<dbReference type="CDD" id="cd02525">
    <property type="entry name" value="Succinoglycan_BP_ExoA"/>
    <property type="match status" value="1"/>
</dbReference>
<dbReference type="Proteomes" id="UP000215027">
    <property type="component" value="Chromosome I"/>
</dbReference>
<protein>
    <submittedName>
        <fullName evidence="6">Glycosyl transferase</fullName>
    </submittedName>
</protein>
<keyword evidence="2" id="KW-0328">Glycosyltransferase</keyword>
<feature type="transmembrane region" description="Helical" evidence="4">
    <location>
        <begin position="278"/>
        <end position="297"/>
    </location>
</feature>
<dbReference type="Pfam" id="PF00535">
    <property type="entry name" value="Glycos_transf_2"/>
    <property type="match status" value="1"/>
</dbReference>